<reference evidence="1" key="1">
    <citation type="submission" date="2020-09" db="EMBL/GenBank/DDBJ databases">
        <title>Genome-Enabled Discovery of Anthraquinone Biosynthesis in Senna tora.</title>
        <authorList>
            <person name="Kang S.-H."/>
            <person name="Pandey R.P."/>
            <person name="Lee C.-M."/>
            <person name="Sim J.-S."/>
            <person name="Jeong J.-T."/>
            <person name="Choi B.-S."/>
            <person name="Jung M."/>
            <person name="Ginzburg D."/>
            <person name="Zhao K."/>
            <person name="Won S.Y."/>
            <person name="Oh T.-J."/>
            <person name="Yu Y."/>
            <person name="Kim N.-H."/>
            <person name="Lee O.R."/>
            <person name="Lee T.-H."/>
            <person name="Bashyal P."/>
            <person name="Kim T.-S."/>
            <person name="Lee W.-H."/>
            <person name="Kawkins C."/>
            <person name="Kim C.-K."/>
            <person name="Kim J.S."/>
            <person name="Ahn B.O."/>
            <person name="Rhee S.Y."/>
            <person name="Sohng J.K."/>
        </authorList>
    </citation>
    <scope>NUCLEOTIDE SEQUENCE</scope>
    <source>
        <tissue evidence="1">Leaf</tissue>
    </source>
</reference>
<dbReference type="Proteomes" id="UP000634136">
    <property type="component" value="Unassembled WGS sequence"/>
</dbReference>
<sequence length="53" mass="5959">MVVATDSGDDKEEIQIEEKTFKCGIVGFGFGGCGMNLWASEREREKERERGCE</sequence>
<evidence type="ECO:0000313" key="1">
    <source>
        <dbReference type="EMBL" id="KAF7824741.1"/>
    </source>
</evidence>
<organism evidence="1 2">
    <name type="scientific">Senna tora</name>
    <dbReference type="NCBI Taxonomy" id="362788"/>
    <lineage>
        <taxon>Eukaryota</taxon>
        <taxon>Viridiplantae</taxon>
        <taxon>Streptophyta</taxon>
        <taxon>Embryophyta</taxon>
        <taxon>Tracheophyta</taxon>
        <taxon>Spermatophyta</taxon>
        <taxon>Magnoliopsida</taxon>
        <taxon>eudicotyledons</taxon>
        <taxon>Gunneridae</taxon>
        <taxon>Pentapetalae</taxon>
        <taxon>rosids</taxon>
        <taxon>fabids</taxon>
        <taxon>Fabales</taxon>
        <taxon>Fabaceae</taxon>
        <taxon>Caesalpinioideae</taxon>
        <taxon>Cassia clade</taxon>
        <taxon>Senna</taxon>
    </lineage>
</organism>
<proteinExistence type="predicted"/>
<accession>A0A834TPE6</accession>
<dbReference type="AlphaFoldDB" id="A0A834TPE6"/>
<name>A0A834TPE6_9FABA</name>
<dbReference type="EMBL" id="JAAIUW010000007">
    <property type="protein sequence ID" value="KAF7824741.1"/>
    <property type="molecule type" value="Genomic_DNA"/>
</dbReference>
<keyword evidence="2" id="KW-1185">Reference proteome</keyword>
<gene>
    <name evidence="1" type="ORF">G2W53_022885</name>
</gene>
<protein>
    <submittedName>
        <fullName evidence="1">Uncharacterized protein</fullName>
    </submittedName>
</protein>
<comment type="caution">
    <text evidence="1">The sequence shown here is derived from an EMBL/GenBank/DDBJ whole genome shotgun (WGS) entry which is preliminary data.</text>
</comment>
<evidence type="ECO:0000313" key="2">
    <source>
        <dbReference type="Proteomes" id="UP000634136"/>
    </source>
</evidence>